<accession>A0A8D0ZNM2</accession>
<dbReference type="InterPro" id="IPR036121">
    <property type="entry name" value="ATPase_F1/V1/A1_a/bsu_N_sf"/>
</dbReference>
<evidence type="ECO:0000256" key="5">
    <source>
        <dbReference type="ARBA" id="ARBA00022741"/>
    </source>
</evidence>
<keyword evidence="5 13" id="KW-0547">Nucleotide-binding</keyword>
<dbReference type="Pfam" id="PF02874">
    <property type="entry name" value="ATP-synt_ab_N"/>
    <property type="match status" value="1"/>
</dbReference>
<evidence type="ECO:0000313" key="18">
    <source>
        <dbReference type="Ensembl" id="ENSSSCP00035019398.1"/>
    </source>
</evidence>
<dbReference type="Ensembl" id="ENSSSCT00015002245.1">
    <property type="protein sequence ID" value="ENSSSCP00015000698.1"/>
    <property type="gene ID" value="ENSSSCG00015001140.1"/>
</dbReference>
<evidence type="ECO:0000256" key="3">
    <source>
        <dbReference type="ARBA" id="ARBA00008936"/>
    </source>
</evidence>
<keyword evidence="4 12" id="KW-0813">Transport</keyword>
<dbReference type="Gene3D" id="3.40.50.300">
    <property type="entry name" value="P-loop containing nucleotide triphosphate hydrolases"/>
    <property type="match status" value="1"/>
</dbReference>
<dbReference type="InterPro" id="IPR023366">
    <property type="entry name" value="ATP_synth_asu-like_sf"/>
</dbReference>
<dbReference type="GO" id="GO:0005743">
    <property type="term" value="C:mitochondrial inner membrane"/>
    <property type="evidence" value="ECO:0007669"/>
    <property type="project" value="UniProtKB-SubCell"/>
</dbReference>
<evidence type="ECO:0000259" key="14">
    <source>
        <dbReference type="Pfam" id="PF00006"/>
    </source>
</evidence>
<dbReference type="Pfam" id="PF00306">
    <property type="entry name" value="ATP-synt_ab_C"/>
    <property type="match status" value="1"/>
</dbReference>
<dbReference type="Ensembl" id="ENSSSCT00065032388.1">
    <property type="protein sequence ID" value="ENSSSCP00065013312.1"/>
    <property type="gene ID" value="ENSSSCG00065024259.1"/>
</dbReference>
<feature type="domain" description="ATP synthase alpha subunit C-terminal" evidence="15">
    <location>
        <begin position="414"/>
        <end position="539"/>
    </location>
</feature>
<dbReference type="GO" id="GO:0045259">
    <property type="term" value="C:proton-transporting ATP synthase complex"/>
    <property type="evidence" value="ECO:0007669"/>
    <property type="project" value="UniProtKB-KW"/>
</dbReference>
<dbReference type="PANTHER" id="PTHR48082">
    <property type="entry name" value="ATP SYNTHASE SUBUNIT ALPHA, MITOCHONDRIAL"/>
    <property type="match status" value="1"/>
</dbReference>
<dbReference type="NCBIfam" id="NF009884">
    <property type="entry name" value="PRK13343.1"/>
    <property type="match status" value="1"/>
</dbReference>
<reference evidence="18" key="1">
    <citation type="submission" date="2025-05" db="UniProtKB">
        <authorList>
            <consortium name="Ensembl"/>
        </authorList>
    </citation>
    <scope>IDENTIFICATION</scope>
</reference>
<proteinExistence type="inferred from homology"/>
<evidence type="ECO:0000256" key="6">
    <source>
        <dbReference type="ARBA" id="ARBA00022781"/>
    </source>
</evidence>
<feature type="domain" description="ATPase F1/V1/A1 complex alpha/beta subunit nucleotide-binding" evidence="14">
    <location>
        <begin position="184"/>
        <end position="407"/>
    </location>
</feature>
<evidence type="ECO:0000256" key="12">
    <source>
        <dbReference type="RuleBase" id="RU000339"/>
    </source>
</evidence>
<dbReference type="InterPro" id="IPR033732">
    <property type="entry name" value="ATP_synth_F1_a_nt-bd_dom"/>
</dbReference>
<dbReference type="Ensembl" id="ENSSSCT00035048502.1">
    <property type="protein sequence ID" value="ENSSSCP00035019398.1"/>
    <property type="gene ID" value="ENSSSCG00035036522.1"/>
</dbReference>
<keyword evidence="10 13" id="KW-0139">CF(1)</keyword>
<dbReference type="SUPFAM" id="SSF52540">
    <property type="entry name" value="P-loop containing nucleoside triphosphate hydrolases"/>
    <property type="match status" value="1"/>
</dbReference>
<dbReference type="InterPro" id="IPR005294">
    <property type="entry name" value="ATP_synth_F1_asu"/>
</dbReference>
<comment type="similarity">
    <text evidence="3 12">Belongs to the ATPase alpha/beta chains family.</text>
</comment>
<dbReference type="PIRSF" id="PIRSF039088">
    <property type="entry name" value="F_ATPase_subunit_alpha"/>
    <property type="match status" value="1"/>
</dbReference>
<dbReference type="GO" id="GO:0046933">
    <property type="term" value="F:proton-transporting ATP synthase activity, rotational mechanism"/>
    <property type="evidence" value="ECO:0007669"/>
    <property type="project" value="InterPro"/>
</dbReference>
<dbReference type="SUPFAM" id="SSF47917">
    <property type="entry name" value="C-terminal domain of alpha and beta subunits of F1 ATP synthase"/>
    <property type="match status" value="1"/>
</dbReference>
<comment type="subcellular location">
    <subcellularLocation>
        <location evidence="1">Cell membrane</location>
        <topology evidence="1">Peripheral membrane protein</topology>
        <orientation evidence="1">Extracellular side</orientation>
    </subcellularLocation>
    <subcellularLocation>
        <location evidence="2">Mitochondrion inner membrane</location>
        <topology evidence="2">Peripheral membrane protein</topology>
        <orientation evidence="2">Matrix side</orientation>
    </subcellularLocation>
</comment>
<dbReference type="InterPro" id="IPR020003">
    <property type="entry name" value="ATPase_a/bsu_AS"/>
</dbReference>
<dbReference type="FunFam" id="3.40.50.300:FF:002432">
    <property type="entry name" value="ATP synthase subunit alpha, mitochondrial"/>
    <property type="match status" value="1"/>
</dbReference>
<evidence type="ECO:0000256" key="1">
    <source>
        <dbReference type="ARBA" id="ARBA00004296"/>
    </source>
</evidence>
<dbReference type="CDD" id="cd18113">
    <property type="entry name" value="ATP-synt_F1_alpha_C"/>
    <property type="match status" value="1"/>
</dbReference>
<dbReference type="Gene3D" id="1.20.150.20">
    <property type="entry name" value="ATP synthase alpha/beta chain, C-terminal domain"/>
    <property type="match status" value="1"/>
</dbReference>
<dbReference type="InterPro" id="IPR000194">
    <property type="entry name" value="ATPase_F1/V1/A1_a/bsu_nucl-bd"/>
</dbReference>
<name>A0A8D0ZNM2_PIG</name>
<dbReference type="PANTHER" id="PTHR48082:SF2">
    <property type="entry name" value="ATP SYNTHASE SUBUNIT ALPHA, MITOCHONDRIAL"/>
    <property type="match status" value="1"/>
</dbReference>
<dbReference type="Proteomes" id="UP000694725">
    <property type="component" value="Unplaced"/>
</dbReference>
<dbReference type="Proteomes" id="UP000694726">
    <property type="component" value="Unplaced"/>
</dbReference>
<evidence type="ECO:0000256" key="10">
    <source>
        <dbReference type="ARBA" id="ARBA00023196"/>
    </source>
</evidence>
<dbReference type="Pfam" id="PF00006">
    <property type="entry name" value="ATP-synt_ab"/>
    <property type="match status" value="1"/>
</dbReference>
<evidence type="ECO:0000313" key="19">
    <source>
        <dbReference type="Proteomes" id="UP000694720"/>
    </source>
</evidence>
<keyword evidence="7 13" id="KW-0067">ATP-binding</keyword>
<evidence type="ECO:0000256" key="7">
    <source>
        <dbReference type="ARBA" id="ARBA00022840"/>
    </source>
</evidence>
<comment type="function">
    <text evidence="13">Produces ATP from ADP in the presence of a proton gradient across the membrane.</text>
</comment>
<dbReference type="GO" id="GO:0005524">
    <property type="term" value="F:ATP binding"/>
    <property type="evidence" value="ECO:0007669"/>
    <property type="project" value="UniProtKB-KW"/>
</dbReference>
<evidence type="ECO:0000256" key="4">
    <source>
        <dbReference type="ARBA" id="ARBA00022448"/>
    </source>
</evidence>
<evidence type="ECO:0000256" key="9">
    <source>
        <dbReference type="ARBA" id="ARBA00023136"/>
    </source>
</evidence>
<dbReference type="FunFam" id="1.20.150.20:FF:000001">
    <property type="entry name" value="ATP synthase subunit alpha"/>
    <property type="match status" value="1"/>
</dbReference>
<dbReference type="GO" id="GO:0005886">
    <property type="term" value="C:plasma membrane"/>
    <property type="evidence" value="ECO:0007669"/>
    <property type="project" value="UniProtKB-SubCell"/>
</dbReference>
<organism evidence="18 19">
    <name type="scientific">Sus scrofa</name>
    <name type="common">Pig</name>
    <dbReference type="NCBI Taxonomy" id="9823"/>
    <lineage>
        <taxon>Eukaryota</taxon>
        <taxon>Metazoa</taxon>
        <taxon>Chordata</taxon>
        <taxon>Craniata</taxon>
        <taxon>Vertebrata</taxon>
        <taxon>Euteleostomi</taxon>
        <taxon>Mammalia</taxon>
        <taxon>Eutheria</taxon>
        <taxon>Laurasiatheria</taxon>
        <taxon>Artiodactyla</taxon>
        <taxon>Suina</taxon>
        <taxon>Suidae</taxon>
        <taxon>Sus</taxon>
    </lineage>
</organism>
<dbReference type="InterPro" id="IPR004100">
    <property type="entry name" value="ATPase_F1/V1/A1_a/bsu_N"/>
</dbReference>
<dbReference type="CDD" id="cd01132">
    <property type="entry name" value="F1-ATPase_alpha_CD"/>
    <property type="match status" value="1"/>
</dbReference>
<dbReference type="InterPro" id="IPR000793">
    <property type="entry name" value="ATP_synth_asu_C"/>
</dbReference>
<keyword evidence="9" id="KW-0472">Membrane</keyword>
<dbReference type="SUPFAM" id="SSF50615">
    <property type="entry name" value="N-terminal domain of alpha and beta subunits of F1 ATP synthase"/>
    <property type="match status" value="1"/>
</dbReference>
<dbReference type="NCBIfam" id="TIGR00962">
    <property type="entry name" value="atpA"/>
    <property type="match status" value="1"/>
</dbReference>
<dbReference type="Proteomes" id="UP000694720">
    <property type="component" value="Unplaced"/>
</dbReference>
<gene>
    <name evidence="17" type="primary">ATP5F1A</name>
</gene>
<dbReference type="HAMAP" id="MF_01346">
    <property type="entry name" value="ATP_synth_alpha_bact"/>
    <property type="match status" value="1"/>
</dbReference>
<evidence type="ECO:0000259" key="15">
    <source>
        <dbReference type="Pfam" id="PF00306"/>
    </source>
</evidence>
<dbReference type="InterPro" id="IPR038376">
    <property type="entry name" value="ATP_synth_asu_C_sf"/>
</dbReference>
<feature type="domain" description="ATPase F1/V1/A1 complex alpha/beta subunit N-terminal" evidence="16">
    <location>
        <begin position="61"/>
        <end position="127"/>
    </location>
</feature>
<evidence type="ECO:0000256" key="2">
    <source>
        <dbReference type="ARBA" id="ARBA00004443"/>
    </source>
</evidence>
<keyword evidence="8 12" id="KW-0406">Ion transport</keyword>
<evidence type="ECO:0000256" key="13">
    <source>
        <dbReference type="RuleBase" id="RU003551"/>
    </source>
</evidence>
<keyword evidence="6 12" id="KW-0375">Hydrogen ion transport</keyword>
<sequence>EGGSRLAQALLKVSKNALGSSFVAARNLHASNTRLQKTGTAEVSSILEERILGADTSVDLEETGRVLSIGDGIARVHGLRNVQAEEMVEFSSGLKGMSLNLEPDNVGVVVFGNDKLIKEGDIVKRTGAIVDVPVGEELLGRVVDALGNAIDGKGPIGSKTRRRVGLKAPGIIPRISVREPMQTGIKAVDSLVPIGRGQRELIIGDRQTGKTSIAIDTIINQKRFNDGTDEKKKLYCIYVAIGQKRSTVAQLVKRLTDADAMKYTIVVSATASDAAPLQYLAPYSGCSMGEYFRDNGKHALIIYDDLSKQAVAYRQMSLLLRRPPGREAYPGDVFYLHSRLLERAAKMNDAFGGGSLTALPVIETQAGDVSAYIPTNVISITDGQIFLETELFYKGIRPAINVGLSVSRVGSAAQTRAMKQVAGTMKLELAQYREVAAFAQFGSDLDAATQQLLSRGVRLTELLKQGQYAPMAIEEQVAVIYAGVRGYLDKLEPSKITKFENAFLSHVISQHQALLGKIRADGKISEETDAKLKEIVTNFLAGFEA</sequence>
<evidence type="ECO:0000256" key="11">
    <source>
        <dbReference type="ARBA" id="ARBA00023310"/>
    </source>
</evidence>
<protein>
    <recommendedName>
        <fullName evidence="13">ATP synthase subunit alpha</fullName>
    </recommendedName>
</protein>
<dbReference type="AlphaFoldDB" id="A0A8D0ZNM2"/>
<dbReference type="Gene3D" id="2.40.30.20">
    <property type="match status" value="1"/>
</dbReference>
<keyword evidence="11 13" id="KW-0066">ATP synthesis</keyword>
<evidence type="ECO:0000259" key="16">
    <source>
        <dbReference type="Pfam" id="PF02874"/>
    </source>
</evidence>
<dbReference type="InterPro" id="IPR027417">
    <property type="entry name" value="P-loop_NTPase"/>
</dbReference>
<evidence type="ECO:0000256" key="8">
    <source>
        <dbReference type="ARBA" id="ARBA00023065"/>
    </source>
</evidence>
<dbReference type="PROSITE" id="PS00152">
    <property type="entry name" value="ATPASE_ALPHA_BETA"/>
    <property type="match status" value="1"/>
</dbReference>
<dbReference type="FunFam" id="2.40.30.20:FF:000001">
    <property type="entry name" value="ATP synthase subunit alpha"/>
    <property type="match status" value="1"/>
</dbReference>
<evidence type="ECO:0000313" key="17">
    <source>
        <dbReference type="Ensembl" id="ENSSSCP00015000698.1"/>
    </source>
</evidence>
<dbReference type="CDD" id="cd18116">
    <property type="entry name" value="ATP-synt_F1_alpha_N"/>
    <property type="match status" value="1"/>
</dbReference>